<evidence type="ECO:0000313" key="2">
    <source>
        <dbReference type="EMBL" id="OKL42721.1"/>
    </source>
</evidence>
<organism evidence="2 3">
    <name type="scientific">Pseudovibrio exalbescens</name>
    <dbReference type="NCBI Taxonomy" id="197461"/>
    <lineage>
        <taxon>Bacteria</taxon>
        <taxon>Pseudomonadati</taxon>
        <taxon>Pseudomonadota</taxon>
        <taxon>Alphaproteobacteria</taxon>
        <taxon>Hyphomicrobiales</taxon>
        <taxon>Stappiaceae</taxon>
        <taxon>Pseudovibrio</taxon>
    </lineage>
</organism>
<dbReference type="GO" id="GO:0032259">
    <property type="term" value="P:methylation"/>
    <property type="evidence" value="ECO:0007669"/>
    <property type="project" value="UniProtKB-KW"/>
</dbReference>
<dbReference type="SUPFAM" id="SSF53335">
    <property type="entry name" value="S-adenosyl-L-methionine-dependent methyltransferases"/>
    <property type="match status" value="1"/>
</dbReference>
<feature type="domain" description="Methyltransferase" evidence="1">
    <location>
        <begin position="39"/>
        <end position="138"/>
    </location>
</feature>
<dbReference type="PANTHER" id="PTHR47473:SF1">
    <property type="entry name" value="METHYLTRANSFERASE DOMAIN-CONTAINING PROTEIN"/>
    <property type="match status" value="1"/>
</dbReference>
<dbReference type="Gene3D" id="3.40.50.150">
    <property type="entry name" value="Vaccinia Virus protein VP39"/>
    <property type="match status" value="1"/>
</dbReference>
<keyword evidence="2" id="KW-0808">Transferase</keyword>
<keyword evidence="2" id="KW-0489">Methyltransferase</keyword>
<dbReference type="EMBL" id="LVVZ01000041">
    <property type="protein sequence ID" value="OKL42721.1"/>
    <property type="molecule type" value="Genomic_DNA"/>
</dbReference>
<dbReference type="AlphaFoldDB" id="A0A1U7JDK1"/>
<keyword evidence="3" id="KW-1185">Reference proteome</keyword>
<dbReference type="InterPro" id="IPR041698">
    <property type="entry name" value="Methyltransf_25"/>
</dbReference>
<protein>
    <submittedName>
        <fullName evidence="2">Methyltransferase</fullName>
    </submittedName>
</protein>
<dbReference type="Pfam" id="PF13649">
    <property type="entry name" value="Methyltransf_25"/>
    <property type="match status" value="1"/>
</dbReference>
<accession>A0A1U7JDK1</accession>
<reference evidence="2 3" key="1">
    <citation type="submission" date="2016-03" db="EMBL/GenBank/DDBJ databases">
        <title>Genome sequence of Nesiotobacter sp. nov., a moderately halophilic alphaproteobacterium isolated from the Yellow Sea, China.</title>
        <authorList>
            <person name="Zhang G."/>
            <person name="Zhang R."/>
        </authorList>
    </citation>
    <scope>NUCLEOTIDE SEQUENCE [LARGE SCALE GENOMIC DNA]</scope>
    <source>
        <strain evidence="2 3">WB1-6</strain>
    </source>
</reference>
<dbReference type="CDD" id="cd02440">
    <property type="entry name" value="AdoMet_MTases"/>
    <property type="match status" value="1"/>
</dbReference>
<dbReference type="STRING" id="197461.A3843_18025"/>
<sequence length="205" mass="23322">MDDIYRYQRHIYDLSRKYYLLGRDQLLREISLTSGETLLEMGCGTGRNLIKAARLYPETKLYGIDLSEEMLATARKSIARAGLQDRITLAKADATRVDAQALFGCSDFDHVMFSYSLSMIPPWNAALDQGAMLLAPKGQLHLVDFGQQEHLPVLFRRVLLKWLAAFHVEPRVGMDAHLQHLAQQYSRTVRFRSLYRGYAVIGSLA</sequence>
<comment type="caution">
    <text evidence="2">The sequence shown here is derived from an EMBL/GenBank/DDBJ whole genome shotgun (WGS) entry which is preliminary data.</text>
</comment>
<evidence type="ECO:0000313" key="3">
    <source>
        <dbReference type="Proteomes" id="UP000185783"/>
    </source>
</evidence>
<name>A0A1U7JDK1_9HYPH</name>
<evidence type="ECO:0000259" key="1">
    <source>
        <dbReference type="Pfam" id="PF13649"/>
    </source>
</evidence>
<dbReference type="InterPro" id="IPR029063">
    <property type="entry name" value="SAM-dependent_MTases_sf"/>
</dbReference>
<dbReference type="GO" id="GO:0008168">
    <property type="term" value="F:methyltransferase activity"/>
    <property type="evidence" value="ECO:0007669"/>
    <property type="project" value="UniProtKB-KW"/>
</dbReference>
<dbReference type="Proteomes" id="UP000185783">
    <property type="component" value="Unassembled WGS sequence"/>
</dbReference>
<proteinExistence type="predicted"/>
<gene>
    <name evidence="2" type="ORF">A3843_18025</name>
</gene>
<dbReference type="PANTHER" id="PTHR47473">
    <property type="entry name" value="BTA1P"/>
    <property type="match status" value="1"/>
</dbReference>